<evidence type="ECO:0000256" key="2">
    <source>
        <dbReference type="SAM" id="Phobius"/>
    </source>
</evidence>
<dbReference type="Proteomes" id="UP000503462">
    <property type="component" value="Chromosome 1"/>
</dbReference>
<keyword evidence="2" id="KW-0812">Transmembrane</keyword>
<keyword evidence="2" id="KW-1133">Transmembrane helix</keyword>
<dbReference type="PANTHER" id="PTHR42077:SF1">
    <property type="entry name" value="YALI0F30239P"/>
    <property type="match status" value="1"/>
</dbReference>
<evidence type="ECO:0000313" key="3">
    <source>
        <dbReference type="EMBL" id="QIW95979.1"/>
    </source>
</evidence>
<sequence>MAGGAIIPLFILFAFVGVAAYIGYHISVWSSELADRGKKKLEKQNMSFTADGGLKVKVKQMSDESYADKTQNILVNTWNNASFPAYKSRLGWNSSQGKLSPSVSPRPGASRENSDSARLKAPEQKSSVRRAASPVPGGWD</sequence>
<name>A0A6H0XNB5_9PEZI</name>
<evidence type="ECO:0000256" key="1">
    <source>
        <dbReference type="SAM" id="MobiDB-lite"/>
    </source>
</evidence>
<accession>A0A6H0XNB5</accession>
<dbReference type="EMBL" id="CP051139">
    <property type="protein sequence ID" value="QIW95979.1"/>
    <property type="molecule type" value="Genomic_DNA"/>
</dbReference>
<dbReference type="OrthoDB" id="4083871at2759"/>
<keyword evidence="2" id="KW-0472">Membrane</keyword>
<proteinExistence type="predicted"/>
<feature type="transmembrane region" description="Helical" evidence="2">
    <location>
        <begin position="6"/>
        <end position="29"/>
    </location>
</feature>
<feature type="compositionally biased region" description="Basic and acidic residues" evidence="1">
    <location>
        <begin position="112"/>
        <end position="123"/>
    </location>
</feature>
<reference evidence="3 4" key="1">
    <citation type="journal article" date="2016" name="Sci. Rep.">
        <title>Peltaster fructicola genome reveals evolution from an invasive phytopathogen to an ectophytic parasite.</title>
        <authorList>
            <person name="Xu C."/>
            <person name="Chen H."/>
            <person name="Gleason M.L."/>
            <person name="Xu J.R."/>
            <person name="Liu H."/>
            <person name="Zhang R."/>
            <person name="Sun G."/>
        </authorList>
    </citation>
    <scope>NUCLEOTIDE SEQUENCE [LARGE SCALE GENOMIC DNA]</scope>
    <source>
        <strain evidence="3 4">LNHT1506</strain>
    </source>
</reference>
<feature type="compositionally biased region" description="Polar residues" evidence="1">
    <location>
        <begin position="91"/>
        <end position="103"/>
    </location>
</feature>
<gene>
    <name evidence="3" type="ORF">AMS68_001497</name>
</gene>
<dbReference type="AlphaFoldDB" id="A0A6H0XNB5"/>
<organism evidence="3 4">
    <name type="scientific">Peltaster fructicola</name>
    <dbReference type="NCBI Taxonomy" id="286661"/>
    <lineage>
        <taxon>Eukaryota</taxon>
        <taxon>Fungi</taxon>
        <taxon>Dikarya</taxon>
        <taxon>Ascomycota</taxon>
        <taxon>Pezizomycotina</taxon>
        <taxon>Dothideomycetes</taxon>
        <taxon>Dothideomycetes incertae sedis</taxon>
        <taxon>Peltaster</taxon>
    </lineage>
</organism>
<protein>
    <submittedName>
        <fullName evidence="3">Uncharacterized protein</fullName>
    </submittedName>
</protein>
<feature type="region of interest" description="Disordered" evidence="1">
    <location>
        <begin position="91"/>
        <end position="140"/>
    </location>
</feature>
<evidence type="ECO:0000313" key="4">
    <source>
        <dbReference type="Proteomes" id="UP000503462"/>
    </source>
</evidence>
<dbReference type="PANTHER" id="PTHR42077">
    <property type="entry name" value="YALI0F30239P"/>
    <property type="match status" value="1"/>
</dbReference>
<keyword evidence="4" id="KW-1185">Reference proteome</keyword>